<feature type="compositionally biased region" description="Polar residues" evidence="1">
    <location>
        <begin position="554"/>
        <end position="570"/>
    </location>
</feature>
<evidence type="ECO:0000259" key="2">
    <source>
        <dbReference type="Pfam" id="PF21599"/>
    </source>
</evidence>
<feature type="region of interest" description="Disordered" evidence="1">
    <location>
        <begin position="1"/>
        <end position="61"/>
    </location>
</feature>
<protein>
    <recommendedName>
        <fullName evidence="2">ZSWIM3 N-terminal domain-containing protein</fullName>
    </recommendedName>
</protein>
<feature type="compositionally biased region" description="Basic and acidic residues" evidence="1">
    <location>
        <begin position="1"/>
        <end position="14"/>
    </location>
</feature>
<dbReference type="Pfam" id="PF21599">
    <property type="entry name" value="ZSWIM3_N"/>
    <property type="match status" value="1"/>
</dbReference>
<dbReference type="EMBL" id="JAHLQT010033114">
    <property type="protein sequence ID" value="KAG7159520.1"/>
    <property type="molecule type" value="Genomic_DNA"/>
</dbReference>
<feature type="compositionally biased region" description="Basic and acidic residues" evidence="1">
    <location>
        <begin position="23"/>
        <end position="33"/>
    </location>
</feature>
<proteinExistence type="predicted"/>
<dbReference type="PANTHER" id="PTHR31569">
    <property type="entry name" value="SWIM-TYPE DOMAIN-CONTAINING PROTEIN"/>
    <property type="match status" value="1"/>
</dbReference>
<dbReference type="AlphaFoldDB" id="A0A8J5JPX8"/>
<accession>A0A8J5JPX8</accession>
<evidence type="ECO:0000313" key="3">
    <source>
        <dbReference type="EMBL" id="KAG7159520.1"/>
    </source>
</evidence>
<dbReference type="InterPro" id="IPR048325">
    <property type="entry name" value="ZSWIM3_N"/>
</dbReference>
<comment type="caution">
    <text evidence="3">The sequence shown here is derived from an EMBL/GenBank/DDBJ whole genome shotgun (WGS) entry which is preliminary data.</text>
</comment>
<feature type="domain" description="ZSWIM3 N-terminal" evidence="2">
    <location>
        <begin position="125"/>
        <end position="229"/>
    </location>
</feature>
<keyword evidence="4" id="KW-1185">Reference proteome</keyword>
<evidence type="ECO:0000313" key="4">
    <source>
        <dbReference type="Proteomes" id="UP000747542"/>
    </source>
</evidence>
<dbReference type="OrthoDB" id="5915810at2759"/>
<name>A0A8J5JPX8_HOMAM</name>
<feature type="region of interest" description="Disordered" evidence="1">
    <location>
        <begin position="521"/>
        <end position="583"/>
    </location>
</feature>
<gene>
    <name evidence="3" type="ORF">Hamer_G004160</name>
</gene>
<feature type="region of interest" description="Disordered" evidence="1">
    <location>
        <begin position="447"/>
        <end position="469"/>
    </location>
</feature>
<feature type="region of interest" description="Disordered" evidence="1">
    <location>
        <begin position="299"/>
        <end position="329"/>
    </location>
</feature>
<feature type="compositionally biased region" description="Basic residues" evidence="1">
    <location>
        <begin position="528"/>
        <end position="542"/>
    </location>
</feature>
<reference evidence="3" key="1">
    <citation type="journal article" date="2021" name="Sci. Adv.">
        <title>The American lobster genome reveals insights on longevity, neural, and immune adaptations.</title>
        <authorList>
            <person name="Polinski J.M."/>
            <person name="Zimin A.V."/>
            <person name="Clark K.F."/>
            <person name="Kohn A.B."/>
            <person name="Sadowski N."/>
            <person name="Timp W."/>
            <person name="Ptitsyn A."/>
            <person name="Khanna P."/>
            <person name="Romanova D.Y."/>
            <person name="Williams P."/>
            <person name="Greenwood S.J."/>
            <person name="Moroz L.L."/>
            <person name="Walt D.R."/>
            <person name="Bodnar A.G."/>
        </authorList>
    </citation>
    <scope>NUCLEOTIDE SEQUENCE</scope>
    <source>
        <strain evidence="3">GMGI-L3</strain>
    </source>
</reference>
<organism evidence="3 4">
    <name type="scientific">Homarus americanus</name>
    <name type="common">American lobster</name>
    <dbReference type="NCBI Taxonomy" id="6706"/>
    <lineage>
        <taxon>Eukaryota</taxon>
        <taxon>Metazoa</taxon>
        <taxon>Ecdysozoa</taxon>
        <taxon>Arthropoda</taxon>
        <taxon>Crustacea</taxon>
        <taxon>Multicrustacea</taxon>
        <taxon>Malacostraca</taxon>
        <taxon>Eumalacostraca</taxon>
        <taxon>Eucarida</taxon>
        <taxon>Decapoda</taxon>
        <taxon>Pleocyemata</taxon>
        <taxon>Astacidea</taxon>
        <taxon>Nephropoidea</taxon>
        <taxon>Nephropidae</taxon>
        <taxon>Homarus</taxon>
    </lineage>
</organism>
<dbReference type="Proteomes" id="UP000747542">
    <property type="component" value="Unassembled WGS sequence"/>
</dbReference>
<evidence type="ECO:0000256" key="1">
    <source>
        <dbReference type="SAM" id="MobiDB-lite"/>
    </source>
</evidence>
<sequence>MEEKQEYEETKTRGEGNNSNNKLKQEAEVRDEVSDNVLHQSDNEREDDEETRITTTTREGGQELVEAVLDVVETSWVMEETNTTTTTGAPVEVEVEIDDTTGEEHANQDYVVDLAHHFDRVFAHTTFNSFKEFEDLFNQFKKETGSVFRIKSSCSVVYENSRRKKHFIPARFKFVSVKYCCVHYGQPKIAGQGIRTKQRYLPCGCECVLSLSYNRGALVISQANMQHNHEVSNEMAPYYAINRRISNSELRQVTDVIELISSSRELQQFLQEHFNRPITLQDAKNIRARLKALQMNQMTNSGSAVRSLKSDPKTQDVEEEDGCDGRDNNDIEIVDEKIGMDDVNDVSDENILHPEQEHHQPPHQHIEGQQPLQPKWKEKVINEVNAKLIDLMHSCETNVFWERISVINQVIECWENGDNFDVHYASENVYTSEEQIIKKEPELTQSGCWGSDLQQRRGATRGRPRKTPAVNISESLENSSESHMNFMLPVLSGSNMQFLPASLNGESLKLILPQNENKVVQSKPTAIQKRRPGRPRKNHIKFPAKSEEEMGKMSSAQMPSDNPSSLTNYPSTNSSSRSSVGHVNQPIIMSVTKENTPDMCDQAMEVEIEIDGDLVNVKHVKLEPLEYHEVDVADNSLHQLGEHSYV</sequence>
<dbReference type="PANTHER" id="PTHR31569:SF4">
    <property type="entry name" value="SWIM-TYPE DOMAIN-CONTAINING PROTEIN"/>
    <property type="match status" value="1"/>
</dbReference>
<dbReference type="InterPro" id="IPR052579">
    <property type="entry name" value="Zinc_finger_SWIM"/>
</dbReference>